<dbReference type="AlphaFoldDB" id="A0A076F0Q3"/>
<comment type="subcellular location">
    <subcellularLocation>
        <location evidence="1">Cell envelope</location>
    </subcellularLocation>
</comment>
<dbReference type="InterPro" id="IPR017937">
    <property type="entry name" value="Thioredoxin_CS"/>
</dbReference>
<evidence type="ECO:0000256" key="2">
    <source>
        <dbReference type="ARBA" id="ARBA00022748"/>
    </source>
</evidence>
<feature type="domain" description="Thioredoxin" evidence="6">
    <location>
        <begin position="56"/>
        <end position="212"/>
    </location>
</feature>
<geneLocation type="plasmid" evidence="7 8">
    <name>pPDG3</name>
</geneLocation>
<dbReference type="Gene3D" id="3.40.30.10">
    <property type="entry name" value="Glutaredoxin"/>
    <property type="match status" value="1"/>
</dbReference>
<gene>
    <name evidence="7" type="ORF">EP51_45185</name>
</gene>
<dbReference type="GO" id="GO:0017004">
    <property type="term" value="P:cytochrome complex assembly"/>
    <property type="evidence" value="ECO:0007669"/>
    <property type="project" value="UniProtKB-KW"/>
</dbReference>
<dbReference type="PANTHER" id="PTHR42852">
    <property type="entry name" value="THIOL:DISULFIDE INTERCHANGE PROTEIN DSBE"/>
    <property type="match status" value="1"/>
</dbReference>
<keyword evidence="7" id="KW-0614">Plasmid</keyword>
<dbReference type="InterPro" id="IPR036249">
    <property type="entry name" value="Thioredoxin-like_sf"/>
</dbReference>
<dbReference type="PANTHER" id="PTHR42852:SF6">
    <property type="entry name" value="THIOL:DISULFIDE INTERCHANGE PROTEIN DSBE"/>
    <property type="match status" value="1"/>
</dbReference>
<evidence type="ECO:0000313" key="7">
    <source>
        <dbReference type="EMBL" id="AII11238.1"/>
    </source>
</evidence>
<evidence type="ECO:0000256" key="3">
    <source>
        <dbReference type="ARBA" id="ARBA00022968"/>
    </source>
</evidence>
<dbReference type="EMBL" id="CP008950">
    <property type="protein sequence ID" value="AII11238.1"/>
    <property type="molecule type" value="Genomic_DNA"/>
</dbReference>
<evidence type="ECO:0000256" key="1">
    <source>
        <dbReference type="ARBA" id="ARBA00004196"/>
    </source>
</evidence>
<evidence type="ECO:0000259" key="6">
    <source>
        <dbReference type="PROSITE" id="PS51352"/>
    </source>
</evidence>
<dbReference type="InterPro" id="IPR013766">
    <property type="entry name" value="Thioredoxin_domain"/>
</dbReference>
<evidence type="ECO:0000256" key="4">
    <source>
        <dbReference type="ARBA" id="ARBA00023157"/>
    </source>
</evidence>
<accession>A0A076F0Q3</accession>
<evidence type="ECO:0000256" key="5">
    <source>
        <dbReference type="ARBA" id="ARBA00023284"/>
    </source>
</evidence>
<proteinExistence type="predicted"/>
<dbReference type="GO" id="GO:0016491">
    <property type="term" value="F:oxidoreductase activity"/>
    <property type="evidence" value="ECO:0007669"/>
    <property type="project" value="InterPro"/>
</dbReference>
<keyword evidence="3" id="KW-0735">Signal-anchor</keyword>
<organism evidence="7 8">
    <name type="scientific">Rhodococcus opacus</name>
    <name type="common">Nocardia opaca</name>
    <dbReference type="NCBI Taxonomy" id="37919"/>
    <lineage>
        <taxon>Bacteria</taxon>
        <taxon>Bacillati</taxon>
        <taxon>Actinomycetota</taxon>
        <taxon>Actinomycetes</taxon>
        <taxon>Mycobacteriales</taxon>
        <taxon>Nocardiaceae</taxon>
        <taxon>Rhodococcus</taxon>
    </lineage>
</organism>
<protein>
    <submittedName>
        <fullName evidence="7">Thiol-disulfide oxidoreductase</fullName>
    </submittedName>
</protein>
<dbReference type="InterPro" id="IPR050553">
    <property type="entry name" value="Thioredoxin_ResA/DsbE_sf"/>
</dbReference>
<name>A0A076F0Q3_RHOOP</name>
<reference evidence="7 8" key="1">
    <citation type="submission" date="2014-07" db="EMBL/GenBank/DDBJ databases">
        <title>Genome Sequence of Rhodococcus opacus Strain R7, a Biodegrader of Mono- and Polycyclic Aromatic Hydrocarbons.</title>
        <authorList>
            <person name="Di Gennaro P."/>
            <person name="Zampolli J."/>
            <person name="Presti I."/>
            <person name="Cappelletti M."/>
            <person name="D'Ursi P."/>
            <person name="Orro A."/>
            <person name="Mezzelani A."/>
            <person name="Milanesi L."/>
        </authorList>
    </citation>
    <scope>NUCLEOTIDE SEQUENCE [LARGE SCALE GENOMIC DNA]</scope>
    <source>
        <strain evidence="7 8">R7</strain>
        <plasmid evidence="7">pPDG3</plasmid>
    </source>
</reference>
<dbReference type="Pfam" id="PF08534">
    <property type="entry name" value="Redoxin"/>
    <property type="match status" value="1"/>
</dbReference>
<keyword evidence="2" id="KW-0201">Cytochrome c-type biogenesis</keyword>
<dbReference type="RefSeq" id="WP_128643956.1">
    <property type="nucleotide sequence ID" value="NZ_CP008950.1"/>
</dbReference>
<dbReference type="SUPFAM" id="SSF52833">
    <property type="entry name" value="Thioredoxin-like"/>
    <property type="match status" value="1"/>
</dbReference>
<keyword evidence="3" id="KW-0812">Transmembrane</keyword>
<dbReference type="Proteomes" id="UP000028488">
    <property type="component" value="Plasmid pPDG3"/>
</dbReference>
<sequence>MRASARWLIFFVAVIVVLIVAMWPRSNSAEVDSRGEAGRSKLAADGRVDTSDLGRAAAEAALPPCPQPPPLPRSEGKLLGVMARCLGSTSEVDLGATLAGEPTLINLWASWCGPCREEIPVLDAYSREPATIRVVGVNVQDDPLAAVELLTELGAGYPSFGDADAVQKALGAPPVLPLSFLVQADGSVDRITDPAVFESSSQIRSAVSELIR</sequence>
<dbReference type="PROSITE" id="PS51352">
    <property type="entry name" value="THIOREDOXIN_2"/>
    <property type="match status" value="1"/>
</dbReference>
<keyword evidence="4" id="KW-1015">Disulfide bond</keyword>
<dbReference type="PROSITE" id="PS00194">
    <property type="entry name" value="THIOREDOXIN_1"/>
    <property type="match status" value="1"/>
</dbReference>
<evidence type="ECO:0000313" key="8">
    <source>
        <dbReference type="Proteomes" id="UP000028488"/>
    </source>
</evidence>
<keyword evidence="5" id="KW-0676">Redox-active center</keyword>
<dbReference type="GO" id="GO:0030313">
    <property type="term" value="C:cell envelope"/>
    <property type="evidence" value="ECO:0007669"/>
    <property type="project" value="UniProtKB-SubCell"/>
</dbReference>
<dbReference type="InterPro" id="IPR013740">
    <property type="entry name" value="Redoxin"/>
</dbReference>
<dbReference type="CDD" id="cd02966">
    <property type="entry name" value="TlpA_like_family"/>
    <property type="match status" value="1"/>
</dbReference>